<evidence type="ECO:0000256" key="5">
    <source>
        <dbReference type="ARBA" id="ARBA00022777"/>
    </source>
</evidence>
<keyword evidence="14" id="KW-1185">Reference proteome</keyword>
<sequence>MYIGIDLGTSSLKAVLVNEGKIIRTESNTYEPDIPKPTWSEQDPEVWYHAMVDVLTRLVKGYEKDIESIGISGQMHGLVILDENDQVIRKAMLWNDQRTFGEVDFLNSIVTKEKLLKETGNIAVTGLTLPKLLWLKENETQNFNRINKIMLPKDYLVYKLTGKFVSEMSDLSGSLFYDLKKHSYSKDLLTIAHINEDQLPTILKSYEVAGTILNNIKETIGFIKDVKVIAGGGDQAMAAVGANVIKNGDLNISLGTSGVVLAVTDEPKIDYQTYLHAFSHVNDKYILMGVTLSAAGALGWWKKNFYQDMSYDDIFNDIIHAPIEDTVYFLPYLSGERNPINDPFAKATFVGMSLNHKKMHLSRALIEGVTFSLKSCYDRIKDLEIDIKRIRVTGGGSKNEIWCQMIADIFNAEVEIPDNPESGAFGAAITAMIGLNVYKSFDEACEKLIPTHKKYTPNKDNVELYHKKYINYLELYPALKEYFQII</sequence>
<comment type="function">
    <text evidence="8">Catalyzes the phosphorylation of D-xylulose to D-xylulose 5-phosphate.</text>
</comment>
<dbReference type="SUPFAM" id="SSF53067">
    <property type="entry name" value="Actin-like ATPase domain"/>
    <property type="match status" value="2"/>
</dbReference>
<organism evidence="13 14">
    <name type="scientific">Acholeplasma oculi</name>
    <dbReference type="NCBI Taxonomy" id="35623"/>
    <lineage>
        <taxon>Bacteria</taxon>
        <taxon>Bacillati</taxon>
        <taxon>Mycoplasmatota</taxon>
        <taxon>Mollicutes</taxon>
        <taxon>Acholeplasmatales</taxon>
        <taxon>Acholeplasmataceae</taxon>
        <taxon>Acholeplasma</taxon>
    </lineage>
</organism>
<evidence type="ECO:0000256" key="8">
    <source>
        <dbReference type="HAMAP-Rule" id="MF_02220"/>
    </source>
</evidence>
<evidence type="ECO:0000259" key="11">
    <source>
        <dbReference type="Pfam" id="PF00370"/>
    </source>
</evidence>
<feature type="binding site" evidence="8">
    <location>
        <begin position="75"/>
        <end position="76"/>
    </location>
    <ligand>
        <name>substrate</name>
    </ligand>
</feature>
<accession>A0A061AFE3</accession>
<dbReference type="NCBIfam" id="TIGR01312">
    <property type="entry name" value="XylB"/>
    <property type="match status" value="1"/>
</dbReference>
<evidence type="ECO:0000256" key="9">
    <source>
        <dbReference type="RuleBase" id="RU003733"/>
    </source>
</evidence>
<dbReference type="PANTHER" id="PTHR43095:SF5">
    <property type="entry name" value="XYLULOSE KINASE"/>
    <property type="match status" value="1"/>
</dbReference>
<dbReference type="EC" id="2.7.1.17" evidence="8 10"/>
<dbReference type="CDD" id="cd07808">
    <property type="entry name" value="ASKHA_NBD_FGGY_EcXK-like"/>
    <property type="match status" value="1"/>
</dbReference>
<evidence type="ECO:0000259" key="12">
    <source>
        <dbReference type="Pfam" id="PF02782"/>
    </source>
</evidence>
<dbReference type="RefSeq" id="WP_045748804.1">
    <property type="nucleotide sequence ID" value="NZ_FUZK01000002.1"/>
</dbReference>
<feature type="active site" description="Proton acceptor" evidence="8">
    <location>
        <position position="234"/>
    </location>
</feature>
<dbReference type="GO" id="GO:0005524">
    <property type="term" value="F:ATP binding"/>
    <property type="evidence" value="ECO:0007669"/>
    <property type="project" value="UniProtKB-UniRule"/>
</dbReference>
<dbReference type="Proteomes" id="UP000032434">
    <property type="component" value="Chromosome 1"/>
</dbReference>
<keyword evidence="6 8" id="KW-0067">ATP-binding</keyword>
<dbReference type="Gene3D" id="3.30.420.40">
    <property type="match status" value="2"/>
</dbReference>
<feature type="domain" description="Carbohydrate kinase FGGY N-terminal" evidence="11">
    <location>
        <begin position="1"/>
        <end position="241"/>
    </location>
</feature>
<comment type="catalytic activity">
    <reaction evidence="8 10">
        <text>D-xylulose + ATP = D-xylulose 5-phosphate + ADP + H(+)</text>
        <dbReference type="Rhea" id="RHEA:10964"/>
        <dbReference type="ChEBI" id="CHEBI:15378"/>
        <dbReference type="ChEBI" id="CHEBI:17140"/>
        <dbReference type="ChEBI" id="CHEBI:30616"/>
        <dbReference type="ChEBI" id="CHEBI:57737"/>
        <dbReference type="ChEBI" id="CHEBI:456216"/>
        <dbReference type="EC" id="2.7.1.17"/>
    </reaction>
</comment>
<dbReference type="InterPro" id="IPR043129">
    <property type="entry name" value="ATPase_NBD"/>
</dbReference>
<reference evidence="14" key="1">
    <citation type="submission" date="2014-05" db="EMBL/GenBank/DDBJ databases">
        <authorList>
            <person name="Kube M."/>
        </authorList>
    </citation>
    <scope>NUCLEOTIDE SEQUENCE [LARGE SCALE GENOMIC DNA]</scope>
</reference>
<evidence type="ECO:0000313" key="13">
    <source>
        <dbReference type="EMBL" id="CDR30226.1"/>
    </source>
</evidence>
<dbReference type="GO" id="GO:0042732">
    <property type="term" value="P:D-xylose metabolic process"/>
    <property type="evidence" value="ECO:0007669"/>
    <property type="project" value="UniProtKB-KW"/>
</dbReference>
<dbReference type="AlphaFoldDB" id="A0A061AFE3"/>
<dbReference type="InterPro" id="IPR018483">
    <property type="entry name" value="Carb_kinase_FGGY_CS"/>
</dbReference>
<evidence type="ECO:0000256" key="10">
    <source>
        <dbReference type="RuleBase" id="RU364073"/>
    </source>
</evidence>
<dbReference type="KEGG" id="aoc:Aocu_01530"/>
<gene>
    <name evidence="8 10 13" type="primary">xylB</name>
    <name evidence="13" type="ORF">Aocu_01530</name>
</gene>
<dbReference type="PROSITE" id="PS00445">
    <property type="entry name" value="FGGY_KINASES_2"/>
    <property type="match status" value="1"/>
</dbReference>
<dbReference type="OrthoDB" id="9805576at2"/>
<dbReference type="HAMAP" id="MF_02220">
    <property type="entry name" value="XylB"/>
    <property type="match status" value="1"/>
</dbReference>
<evidence type="ECO:0000256" key="3">
    <source>
        <dbReference type="ARBA" id="ARBA00022679"/>
    </source>
</evidence>
<dbReference type="InterPro" id="IPR000577">
    <property type="entry name" value="Carb_kinase_FGGY"/>
</dbReference>
<keyword evidence="7 8" id="KW-0119">Carbohydrate metabolism</keyword>
<dbReference type="InterPro" id="IPR006000">
    <property type="entry name" value="Xylulokinase"/>
</dbReference>
<feature type="domain" description="Carbohydrate kinase FGGY C-terminal" evidence="12">
    <location>
        <begin position="250"/>
        <end position="434"/>
    </location>
</feature>
<dbReference type="Pfam" id="PF02782">
    <property type="entry name" value="FGGY_C"/>
    <property type="match status" value="1"/>
</dbReference>
<evidence type="ECO:0000256" key="2">
    <source>
        <dbReference type="ARBA" id="ARBA00022629"/>
    </source>
</evidence>
<dbReference type="Pfam" id="PF00370">
    <property type="entry name" value="FGGY_N"/>
    <property type="match status" value="1"/>
</dbReference>
<dbReference type="InParanoid" id="A0A061AFE3"/>
<evidence type="ECO:0000256" key="7">
    <source>
        <dbReference type="ARBA" id="ARBA00023277"/>
    </source>
</evidence>
<evidence type="ECO:0000256" key="6">
    <source>
        <dbReference type="ARBA" id="ARBA00022840"/>
    </source>
</evidence>
<feature type="site" description="Important for activity" evidence="8">
    <location>
        <position position="6"/>
    </location>
</feature>
<dbReference type="PANTHER" id="PTHR43095">
    <property type="entry name" value="SUGAR KINASE"/>
    <property type="match status" value="1"/>
</dbReference>
<dbReference type="STRING" id="35623.Aocu_01530"/>
<dbReference type="EMBL" id="LK028559">
    <property type="protein sequence ID" value="CDR30226.1"/>
    <property type="molecule type" value="Genomic_DNA"/>
</dbReference>
<dbReference type="InterPro" id="IPR018484">
    <property type="entry name" value="FGGY_N"/>
</dbReference>
<dbReference type="HOGENOM" id="CLU_009281_3_0_14"/>
<evidence type="ECO:0000313" key="14">
    <source>
        <dbReference type="Proteomes" id="UP000032434"/>
    </source>
</evidence>
<proteinExistence type="inferred from homology"/>
<dbReference type="PIRSF" id="PIRSF000538">
    <property type="entry name" value="GlpK"/>
    <property type="match status" value="1"/>
</dbReference>
<dbReference type="FunCoup" id="A0A061AFE3">
    <property type="interactions" value="34"/>
</dbReference>
<keyword evidence="4 8" id="KW-0547">Nucleotide-binding</keyword>
<dbReference type="InterPro" id="IPR050406">
    <property type="entry name" value="FGGY_Carb_Kinase"/>
</dbReference>
<evidence type="ECO:0000256" key="1">
    <source>
        <dbReference type="ARBA" id="ARBA00009156"/>
    </source>
</evidence>
<name>A0A061AFE3_9MOLU</name>
<evidence type="ECO:0000256" key="4">
    <source>
        <dbReference type="ARBA" id="ARBA00022741"/>
    </source>
</evidence>
<dbReference type="GO" id="GO:0004856">
    <property type="term" value="F:D-xylulokinase activity"/>
    <property type="evidence" value="ECO:0007669"/>
    <property type="project" value="UniProtKB-UniRule"/>
</dbReference>
<protein>
    <recommendedName>
        <fullName evidence="8 10">Xylulose kinase</fullName>
        <shortName evidence="8 10">Xylulokinase</shortName>
        <ecNumber evidence="8 10">2.7.1.17</ecNumber>
    </recommendedName>
</protein>
<keyword evidence="3 8" id="KW-0808">Transferase</keyword>
<dbReference type="PROSITE" id="PS00933">
    <property type="entry name" value="FGGY_KINASES_1"/>
    <property type="match status" value="1"/>
</dbReference>
<dbReference type="InterPro" id="IPR018485">
    <property type="entry name" value="FGGY_C"/>
</dbReference>
<keyword evidence="5 8" id="KW-0418">Kinase</keyword>
<dbReference type="GO" id="GO:0005998">
    <property type="term" value="P:xylulose catabolic process"/>
    <property type="evidence" value="ECO:0007669"/>
    <property type="project" value="UniProtKB-UniRule"/>
</dbReference>
<comment type="similarity">
    <text evidence="1 8 9">Belongs to the FGGY kinase family.</text>
</comment>
<keyword evidence="2 8" id="KW-0859">Xylose metabolism</keyword>
<dbReference type="PATRIC" id="fig|35623.3.peg.153"/>